<dbReference type="KEGG" id="tpr:Tpau_0310"/>
<name>D5URA3_TSUPD</name>
<evidence type="ECO:0000313" key="5">
    <source>
        <dbReference type="Proteomes" id="UP000001213"/>
    </source>
</evidence>
<dbReference type="Gene3D" id="3.50.50.60">
    <property type="entry name" value="FAD/NAD(P)-binding domain"/>
    <property type="match status" value="1"/>
</dbReference>
<evidence type="ECO:0000256" key="2">
    <source>
        <dbReference type="ARBA" id="ARBA00023033"/>
    </source>
</evidence>
<dbReference type="STRING" id="521096.Tpau_0310"/>
<dbReference type="PRINTS" id="PR00420">
    <property type="entry name" value="RNGMNOXGNASE"/>
</dbReference>
<dbReference type="InterPro" id="IPR050493">
    <property type="entry name" value="FAD-dep_Monooxygenase_BioMet"/>
</dbReference>
<reference evidence="5" key="1">
    <citation type="submission" date="2010-03" db="EMBL/GenBank/DDBJ databases">
        <title>The complete chromosome of Tsukamurella paurometabola DSM 20162.</title>
        <authorList>
            <consortium name="US DOE Joint Genome Institute (JGI-PGF)"/>
            <person name="Lucas S."/>
            <person name="Copeland A."/>
            <person name="Lapidus A."/>
            <person name="Glavina del Rio T."/>
            <person name="Dalin E."/>
            <person name="Tice H."/>
            <person name="Bruce D."/>
            <person name="Goodwin L."/>
            <person name="Pitluck S."/>
            <person name="Kyrpides N."/>
            <person name="Mavromatis K."/>
            <person name="Ivanova N."/>
            <person name="Mikhailova N."/>
            <person name="Munk A.C."/>
            <person name="Brettin T."/>
            <person name="Detter J.C."/>
            <person name="Tapia R."/>
            <person name="Han C."/>
            <person name="Larimer F."/>
            <person name="Land M."/>
            <person name="Hauser L."/>
            <person name="Markowitz V."/>
            <person name="Cheng J.-F."/>
            <person name="Hugenholtz P."/>
            <person name="Woyke T."/>
            <person name="Wu D."/>
            <person name="Jando M."/>
            <person name="Brambilla E."/>
            <person name="Klenk H.-P."/>
            <person name="Eisen J.A."/>
        </authorList>
    </citation>
    <scope>NUCLEOTIDE SEQUENCE [LARGE SCALE GENOMIC DNA]</scope>
    <source>
        <strain evidence="5">ATCC 8368 / DSM 20162 / CCUG 35730 / CIP 100753 / JCM 10117 / KCTC 9821 / NBRC 16120 / NCIMB 702349 / NCTC 13040</strain>
    </source>
</reference>
<dbReference type="InterPro" id="IPR036188">
    <property type="entry name" value="FAD/NAD-bd_sf"/>
</dbReference>
<dbReference type="HOGENOM" id="CLU_009665_19_5_11"/>
<evidence type="ECO:0000313" key="4">
    <source>
        <dbReference type="EMBL" id="ADG76956.1"/>
    </source>
</evidence>
<proteinExistence type="predicted"/>
<evidence type="ECO:0000259" key="3">
    <source>
        <dbReference type="Pfam" id="PF01494"/>
    </source>
</evidence>
<dbReference type="AlphaFoldDB" id="D5URA3"/>
<sequence>MIGTSTVEVAVVGGGIGGLSAAVSLMSVGIDATVYERAPELGEVGAGVSLQPNALRVYEQIGILDDIKDIGSPMNRTLYLTAGGALVEQEGYTGIGVYRPDLIEVLKSKLPPENIKLGKQAIGYTESGNKALVEFADNTTELADVVIAADGIRSTLRRSLNSDNDGFVFSGLMAYRGVLPTSAVPDFPAEAAIDWMGGGRFIRAYRLRNGQLLNWIAVVPTDNIFSENWTLPGNPDELRKEFPSKNWDPLAINILKQVQTTARYALFDRDPILEWHRDRVVLLGDAAHPMLPHDRAGRKLCNRRRDCDR</sequence>
<organism evidence="4 5">
    <name type="scientific">Tsukamurella paurometabola (strain ATCC 8368 / DSM 20162 / CCUG 35730 / CIP 100753 / JCM 10117 / KCTC 9821 / NBRC 16120 / NCIMB 702349 / NCTC 13040)</name>
    <name type="common">Corynebacterium paurometabolum</name>
    <dbReference type="NCBI Taxonomy" id="521096"/>
    <lineage>
        <taxon>Bacteria</taxon>
        <taxon>Bacillati</taxon>
        <taxon>Actinomycetota</taxon>
        <taxon>Actinomycetes</taxon>
        <taxon>Mycobacteriales</taxon>
        <taxon>Tsukamurellaceae</taxon>
        <taxon>Tsukamurella</taxon>
    </lineage>
</organism>
<dbReference type="SUPFAM" id="SSF54373">
    <property type="entry name" value="FAD-linked reductases, C-terminal domain"/>
    <property type="match status" value="1"/>
</dbReference>
<gene>
    <name evidence="4" type="ordered locus">Tpau_0310</name>
</gene>
<dbReference type="eggNOG" id="COG0654">
    <property type="taxonomic scope" value="Bacteria"/>
</dbReference>
<dbReference type="SUPFAM" id="SSF51905">
    <property type="entry name" value="FAD/NAD(P)-binding domain"/>
    <property type="match status" value="1"/>
</dbReference>
<reference evidence="4 5" key="2">
    <citation type="journal article" date="2011" name="Stand. Genomic Sci.">
        <title>Complete genome sequence of Tsukamurella paurometabola type strain (no. 33).</title>
        <authorList>
            <person name="Munk A.C."/>
            <person name="Lapidus A."/>
            <person name="Lucas S."/>
            <person name="Nolan M."/>
            <person name="Tice H."/>
            <person name="Cheng J.F."/>
            <person name="Del Rio T.G."/>
            <person name="Goodwin L."/>
            <person name="Pitluck S."/>
            <person name="Liolios K."/>
            <person name="Huntemann M."/>
            <person name="Ivanova N."/>
            <person name="Mavromatis K."/>
            <person name="Mikhailova N."/>
            <person name="Pati A."/>
            <person name="Chen A."/>
            <person name="Palaniappan K."/>
            <person name="Tapia R."/>
            <person name="Han C."/>
            <person name="Land M."/>
            <person name="Hauser L."/>
            <person name="Chang Y.J."/>
            <person name="Jeffries C.D."/>
            <person name="Brettin T."/>
            <person name="Yasawong M."/>
            <person name="Brambilla E.M."/>
            <person name="Rohde M."/>
            <person name="Sikorski J."/>
            <person name="Goker M."/>
            <person name="Detter J.C."/>
            <person name="Woyke T."/>
            <person name="Bristow J."/>
            <person name="Eisen J.A."/>
            <person name="Markowitz V."/>
            <person name="Hugenholtz P."/>
            <person name="Kyrpides N.C."/>
            <person name="Klenk H.P."/>
        </authorList>
    </citation>
    <scope>NUCLEOTIDE SEQUENCE [LARGE SCALE GENOMIC DNA]</scope>
    <source>
        <strain evidence="5">ATCC 8368 / DSM 20162 / CCUG 35730 / CIP 100753 / JCM 10117 / KCTC 9821 / NBRC 16120 / NCIMB 702349 / NCTC 13040</strain>
    </source>
</reference>
<dbReference type="InterPro" id="IPR002938">
    <property type="entry name" value="FAD-bd"/>
</dbReference>
<evidence type="ECO:0000256" key="1">
    <source>
        <dbReference type="ARBA" id="ARBA00023002"/>
    </source>
</evidence>
<dbReference type="GO" id="GO:0071949">
    <property type="term" value="F:FAD binding"/>
    <property type="evidence" value="ECO:0007669"/>
    <property type="project" value="InterPro"/>
</dbReference>
<keyword evidence="1" id="KW-0560">Oxidoreductase</keyword>
<keyword evidence="2 4" id="KW-0503">Monooxygenase</keyword>
<dbReference type="RefSeq" id="WP_013125002.1">
    <property type="nucleotide sequence ID" value="NC_014158.1"/>
</dbReference>
<feature type="domain" description="FAD-binding" evidence="3">
    <location>
        <begin position="7"/>
        <end position="293"/>
    </location>
</feature>
<dbReference type="PANTHER" id="PTHR13789">
    <property type="entry name" value="MONOOXYGENASE"/>
    <property type="match status" value="1"/>
</dbReference>
<dbReference type="EMBL" id="CP001966">
    <property type="protein sequence ID" value="ADG76956.1"/>
    <property type="molecule type" value="Genomic_DNA"/>
</dbReference>
<accession>D5URA3</accession>
<dbReference type="PANTHER" id="PTHR13789:SF309">
    <property type="entry name" value="PUTATIVE (AFU_ORTHOLOGUE AFUA_6G14510)-RELATED"/>
    <property type="match status" value="1"/>
</dbReference>
<keyword evidence="5" id="KW-1185">Reference proteome</keyword>
<protein>
    <submittedName>
        <fullName evidence="4">Monooxygenase FAD-binding protein</fullName>
    </submittedName>
</protein>
<dbReference type="Pfam" id="PF01494">
    <property type="entry name" value="FAD_binding_3"/>
    <property type="match status" value="1"/>
</dbReference>
<dbReference type="Proteomes" id="UP000001213">
    <property type="component" value="Chromosome"/>
</dbReference>
<dbReference type="GO" id="GO:0004497">
    <property type="term" value="F:monooxygenase activity"/>
    <property type="evidence" value="ECO:0007669"/>
    <property type="project" value="UniProtKB-KW"/>
</dbReference>